<protein>
    <submittedName>
        <fullName evidence="2">DUF3592 domain-containing protein</fullName>
    </submittedName>
</protein>
<gene>
    <name evidence="2" type="ORF">FPL22_10775</name>
</gene>
<feature type="transmembrane region" description="Helical" evidence="1">
    <location>
        <begin position="40"/>
        <end position="60"/>
    </location>
</feature>
<dbReference type="AlphaFoldDB" id="A0A556QIZ9"/>
<proteinExistence type="predicted"/>
<name>A0A556QIZ9_9BACT</name>
<keyword evidence="1" id="KW-0472">Membrane</keyword>
<evidence type="ECO:0000313" key="2">
    <source>
        <dbReference type="EMBL" id="TSJ76606.1"/>
    </source>
</evidence>
<feature type="transmembrane region" description="Helical" evidence="1">
    <location>
        <begin position="153"/>
        <end position="173"/>
    </location>
</feature>
<organism evidence="2 3">
    <name type="scientific">Rariglobus hedericola</name>
    <dbReference type="NCBI Taxonomy" id="2597822"/>
    <lineage>
        <taxon>Bacteria</taxon>
        <taxon>Pseudomonadati</taxon>
        <taxon>Verrucomicrobiota</taxon>
        <taxon>Opitutia</taxon>
        <taxon>Opitutales</taxon>
        <taxon>Opitutaceae</taxon>
        <taxon>Rariglobus</taxon>
    </lineage>
</organism>
<keyword evidence="1" id="KW-0812">Transmembrane</keyword>
<dbReference type="OrthoDB" id="197186at2"/>
<accession>A0A556QIZ9</accession>
<dbReference type="EMBL" id="VMBG01000002">
    <property type="protein sequence ID" value="TSJ76606.1"/>
    <property type="molecule type" value="Genomic_DNA"/>
</dbReference>
<reference evidence="2 3" key="1">
    <citation type="submission" date="2019-07" db="EMBL/GenBank/DDBJ databases">
        <title>Description of 53C-WASEF.</title>
        <authorList>
            <person name="Pitt A."/>
            <person name="Hahn M.W."/>
        </authorList>
    </citation>
    <scope>NUCLEOTIDE SEQUENCE [LARGE SCALE GENOMIC DNA]</scope>
    <source>
        <strain evidence="2 3">53C-WASEF</strain>
    </source>
</reference>
<keyword evidence="3" id="KW-1185">Reference proteome</keyword>
<evidence type="ECO:0000313" key="3">
    <source>
        <dbReference type="Proteomes" id="UP000315648"/>
    </source>
</evidence>
<evidence type="ECO:0000256" key="1">
    <source>
        <dbReference type="SAM" id="Phobius"/>
    </source>
</evidence>
<comment type="caution">
    <text evidence="2">The sequence shown here is derived from an EMBL/GenBank/DDBJ whole genome shotgun (WGS) entry which is preliminary data.</text>
</comment>
<keyword evidence="1" id="KW-1133">Transmembrane helix</keyword>
<dbReference type="RefSeq" id="WP_144230363.1">
    <property type="nucleotide sequence ID" value="NZ_CBCRVV010000029.1"/>
</dbReference>
<sequence length="268" mass="30207">MDAPSAFADDEMIRFLAAPVPRTVPVQLRKRAMRETAGRGVLLVALMLLVFGVVFSAAFFPRRSIDQWRLDHGPAGEARGRIVSVANTNLSINDVQVKAYRFEFTGPDERRIEGECFYTGRRWKEGADVSVVYSMEDPTLACVKGARLGQMGMGGFAVVLLPLAAVGVFAWWLRARRRVGWLLTHGSLGDFIVESVERTNVTVNKQRQFKITLRRADDGIASVHTLRWHQPNRLELINRRKESGQAIFGLFDPTKPNRIVLPELWMKS</sequence>
<dbReference type="Proteomes" id="UP000315648">
    <property type="component" value="Unassembled WGS sequence"/>
</dbReference>